<keyword evidence="1" id="KW-0732">Signal</keyword>
<dbReference type="Pfam" id="PF07969">
    <property type="entry name" value="Amidohydro_3"/>
    <property type="match status" value="1"/>
</dbReference>
<dbReference type="PANTHER" id="PTHR22642">
    <property type="entry name" value="IMIDAZOLONEPROPIONASE"/>
    <property type="match status" value="1"/>
</dbReference>
<dbReference type="SUPFAM" id="SSF51338">
    <property type="entry name" value="Composite domain of metallo-dependent hydrolases"/>
    <property type="match status" value="1"/>
</dbReference>
<dbReference type="InParanoid" id="W0RQ16"/>
<dbReference type="InterPro" id="IPR013108">
    <property type="entry name" value="Amidohydro_3"/>
</dbReference>
<dbReference type="CDD" id="cd01300">
    <property type="entry name" value="YtcJ_like"/>
    <property type="match status" value="1"/>
</dbReference>
<feature type="signal peptide" evidence="1">
    <location>
        <begin position="1"/>
        <end position="21"/>
    </location>
</feature>
<dbReference type="InterPro" id="IPR011059">
    <property type="entry name" value="Metal-dep_hydrolase_composite"/>
</dbReference>
<dbReference type="PANTHER" id="PTHR22642:SF2">
    <property type="entry name" value="PROTEIN LONG AFTER FAR-RED 3"/>
    <property type="match status" value="1"/>
</dbReference>
<dbReference type="AlphaFoldDB" id="W0RQ16"/>
<reference evidence="3 4" key="1">
    <citation type="journal article" date="2014" name="Genome Announc.">
        <title>Genome Sequence and Methylome of Soil Bacterium Gemmatirosa kalamazoonensis KBS708T, a Member of the Rarely Cultivated Gemmatimonadetes Phylum.</title>
        <authorList>
            <person name="Debruyn J.M."/>
            <person name="Radosevich M."/>
            <person name="Wommack K.E."/>
            <person name="Polson S.W."/>
            <person name="Hauser L.J."/>
            <person name="Fawaz M.N."/>
            <person name="Korlach J."/>
            <person name="Tsai Y.C."/>
        </authorList>
    </citation>
    <scope>NUCLEOTIDE SEQUENCE [LARGE SCALE GENOMIC DNA]</scope>
    <source>
        <strain evidence="3 4">KBS708</strain>
    </source>
</reference>
<dbReference type="Gene3D" id="3.10.310.70">
    <property type="match status" value="1"/>
</dbReference>
<dbReference type="Proteomes" id="UP000019151">
    <property type="component" value="Chromosome"/>
</dbReference>
<dbReference type="Gene3D" id="3.20.20.140">
    <property type="entry name" value="Metal-dependent hydrolases"/>
    <property type="match status" value="1"/>
</dbReference>
<dbReference type="PATRIC" id="fig|861299.3.peg.4126"/>
<keyword evidence="3" id="KW-0378">Hydrolase</keyword>
<accession>W0RQ16</accession>
<dbReference type="InterPro" id="IPR032466">
    <property type="entry name" value="Metal_Hydrolase"/>
</dbReference>
<dbReference type="eggNOG" id="COG1574">
    <property type="taxonomic scope" value="Bacteria"/>
</dbReference>
<organism evidence="3 4">
    <name type="scientific">Gemmatirosa kalamazoonensis</name>
    <dbReference type="NCBI Taxonomy" id="861299"/>
    <lineage>
        <taxon>Bacteria</taxon>
        <taxon>Pseudomonadati</taxon>
        <taxon>Gemmatimonadota</taxon>
        <taxon>Gemmatimonadia</taxon>
        <taxon>Gemmatimonadales</taxon>
        <taxon>Gemmatimonadaceae</taxon>
        <taxon>Gemmatirosa</taxon>
    </lineage>
</organism>
<feature type="domain" description="Amidohydrolase 3" evidence="2">
    <location>
        <begin position="73"/>
        <end position="564"/>
    </location>
</feature>
<dbReference type="RefSeq" id="WP_104022874.1">
    <property type="nucleotide sequence ID" value="NZ_CP007128.1"/>
</dbReference>
<dbReference type="Gene3D" id="2.30.40.10">
    <property type="entry name" value="Urease, subunit C, domain 1"/>
    <property type="match status" value="1"/>
</dbReference>
<name>W0RQ16_9BACT</name>
<dbReference type="STRING" id="861299.J421_4071"/>
<evidence type="ECO:0000313" key="4">
    <source>
        <dbReference type="Proteomes" id="UP000019151"/>
    </source>
</evidence>
<keyword evidence="4" id="KW-1185">Reference proteome</keyword>
<protein>
    <submittedName>
        <fullName evidence="3">Amidohydrolase 3</fullName>
    </submittedName>
</protein>
<dbReference type="EMBL" id="CP007128">
    <property type="protein sequence ID" value="AHG91608.1"/>
    <property type="molecule type" value="Genomic_DNA"/>
</dbReference>
<proteinExistence type="predicted"/>
<evidence type="ECO:0000256" key="1">
    <source>
        <dbReference type="SAM" id="SignalP"/>
    </source>
</evidence>
<dbReference type="KEGG" id="gba:J421_4071"/>
<dbReference type="HOGENOM" id="CLU_009942_1_0_0"/>
<dbReference type="GO" id="GO:0016810">
    <property type="term" value="F:hydrolase activity, acting on carbon-nitrogen (but not peptide) bonds"/>
    <property type="evidence" value="ECO:0007669"/>
    <property type="project" value="InterPro"/>
</dbReference>
<sequence>MSKHVKYAFVLSACLAAPARAQAPRADLVLVHGTVVTVDSQRPNAQAVAVRGDRILAVGSDAEIRKLAGPDTRTIDLKGRLLMPGFIEGHGHFTGLGNAKLVLDLTKARTWDDIVVQVGEAVRKARPGELIQGRGWHQDKWASPPVPNVEGVPLHASLDRVSPDNPVVLGHASGHASFVNGAMLRLAEIGRDTPNPDGGEIVRDATGEPTGLLKETAQRLTARGTAKLPQPTAEQEEARFRQVVALAGADALSKGVTTFHDAGSSFRTIDGFKRLADEGKLPLRLYVMVRFETDSAMDAKLDSYRMIGYGGGMLTVRSVKQQLDGALGSHGAWLLAPYTDLPTSSGLTLKPVPDFERTARVAIRHGFQVNTHAIGDRANREVLDAYERVFRDNPDKRDLRWRDEHAQHIDPSDVPRFKQLGVIASMQGVHTISDGPWVAKRLGEERARRTSYLWRSLIDAGAVVTNGTDTPVEDVDPIVSFYGSVSRKTKEGTVFLPEQRVTRAEALAAYTINNAYAAFEEREKGSITPGKLADLVVLSKNIMTVAEDEIPTARVDLTILGGKVKYERGVSKERVAMRP</sequence>
<evidence type="ECO:0000313" key="3">
    <source>
        <dbReference type="EMBL" id="AHG91608.1"/>
    </source>
</evidence>
<evidence type="ECO:0000259" key="2">
    <source>
        <dbReference type="Pfam" id="PF07969"/>
    </source>
</evidence>
<feature type="chain" id="PRO_5004794494" evidence="1">
    <location>
        <begin position="22"/>
        <end position="579"/>
    </location>
</feature>
<dbReference type="SUPFAM" id="SSF51556">
    <property type="entry name" value="Metallo-dependent hydrolases"/>
    <property type="match status" value="1"/>
</dbReference>
<dbReference type="InterPro" id="IPR033932">
    <property type="entry name" value="YtcJ-like"/>
</dbReference>
<dbReference type="FunCoup" id="W0RQ16">
    <property type="interactions" value="283"/>
</dbReference>
<dbReference type="OrthoDB" id="9767366at2"/>
<gene>
    <name evidence="3" type="ORF">J421_4071</name>
</gene>